<dbReference type="InterPro" id="IPR003439">
    <property type="entry name" value="ABC_transporter-like_ATP-bd"/>
</dbReference>
<evidence type="ECO:0000256" key="10">
    <source>
        <dbReference type="ARBA" id="ARBA00022840"/>
    </source>
</evidence>
<dbReference type="EMBL" id="JAJIAO010000001">
    <property type="protein sequence ID" value="MCK8624257.1"/>
    <property type="molecule type" value="Genomic_DNA"/>
</dbReference>
<evidence type="ECO:0000256" key="14">
    <source>
        <dbReference type="ARBA" id="ARBA00038000"/>
    </source>
</evidence>
<keyword evidence="5" id="KW-0547">Nucleotide-binding</keyword>
<dbReference type="PANTHER" id="PTHR43152:SF3">
    <property type="entry name" value="UVRABC SYSTEM PROTEIN A"/>
    <property type="match status" value="1"/>
</dbReference>
<protein>
    <recommendedName>
        <fullName evidence="15">UvrABC system protein A</fullName>
    </recommendedName>
    <alternativeName>
        <fullName evidence="16">Excinuclease ABC subunit A</fullName>
    </alternativeName>
</protein>
<keyword evidence="4" id="KW-0677">Repeat</keyword>
<reference evidence="18 19" key="1">
    <citation type="submission" date="2021-11" db="EMBL/GenBank/DDBJ databases">
        <title>Comparative genomics of bee honey and flower isolates.</title>
        <authorList>
            <person name="Bechtner J.D."/>
            <person name="Gallus M.K."/>
            <person name="Ehrmann M."/>
        </authorList>
    </citation>
    <scope>NUCLEOTIDE SEQUENCE [LARGE SCALE GENOMIC DNA]</scope>
    <source>
        <strain evidence="18 19">M161</strain>
    </source>
</reference>
<keyword evidence="3" id="KW-0479">Metal-binding</keyword>
<keyword evidence="2" id="KW-0963">Cytoplasm</keyword>
<dbReference type="Pfam" id="PF17755">
    <property type="entry name" value="UvrA_DNA-bind"/>
    <property type="match status" value="1"/>
</dbReference>
<evidence type="ECO:0000256" key="15">
    <source>
        <dbReference type="ARBA" id="ARBA00039316"/>
    </source>
</evidence>
<dbReference type="InterPro" id="IPR041552">
    <property type="entry name" value="UvrA_DNA-bd"/>
</dbReference>
<comment type="subcellular location">
    <subcellularLocation>
        <location evidence="1">Cytoplasm</location>
    </subcellularLocation>
</comment>
<dbReference type="RefSeq" id="WP_248601475.1">
    <property type="nucleotide sequence ID" value="NZ_JAJIAO010000001.1"/>
</dbReference>
<sequence>MTNDFIHINDAHQNNLQNVSLKIPKHLITVFTGLSGSGKSSLVFDTLAANSRRELNETFPSFTQQYLPKYGAPHVGKIDNLPVAIVIQQKKVGKNPRSTLSTYTGIYSLLRLLFSRVGNPWVGYSDAFSFNLPQGMCDKCQGLGYVDEINPDKILDYNKSLNEGAITFVSFGPDTWRWKRYAYTGLFDNDKPLRDYSEDELNMLLYAPQQKLKGAPKQWKNSILYEGLIPRIKRSILESREGQHHKKAIADTVTRKVCPKCHGKKLNNDILKCKINNCSIADVLQMNLTQVLDFLGRVRTSLATEVIRELKDKLQALIDLGLNYLTLDRSTDSLSGGEVQRIKIAKFMNSSLVDMLYILDEPSVGLHPQDIELIKKALLKLRDSGNTVVIVEHNPELIPVADYVFEIGPGAGKNGGQVTFSGTYNDLLHSDTITGNMLSKKLTFNDTHKFDKYLSLKNVKTHNLHSVNVDIPMHAETVISGVAGSGKSSLVSAIKEHLEEKYIDLSQDAVGVNIRATSATYLNILDSIRKLFSNANGKVSRSLFSYNGKGKCPMCKGKGVNITNMAFMDPVIQVCEKCNGKRYNDEALSYSYNGKNISEVLDMSITDAYNFFDGIDEIHNKLSNMIKVGLGYLSLGQSLDTLSGGEVQRLKLANQLDKEGTVYILDEPTAGLHMQDVKTIEKLFTNLVHAGNTLIIVEHNLEIISKADWMIDVGPEAGSNGGHILYQGVPKNSILDEQSITGRYLKRYSD</sequence>
<evidence type="ECO:0000256" key="4">
    <source>
        <dbReference type="ARBA" id="ARBA00022737"/>
    </source>
</evidence>
<dbReference type="Gene3D" id="3.40.50.300">
    <property type="entry name" value="P-loop containing nucleotide triphosphate hydrolases"/>
    <property type="match status" value="2"/>
</dbReference>
<evidence type="ECO:0000256" key="12">
    <source>
        <dbReference type="ARBA" id="ARBA00023125"/>
    </source>
</evidence>
<comment type="similarity">
    <text evidence="14">Belongs to the ABC transporter superfamily. UvrA family.</text>
</comment>
<dbReference type="PROSITE" id="PS50893">
    <property type="entry name" value="ABC_TRANSPORTER_2"/>
    <property type="match status" value="1"/>
</dbReference>
<evidence type="ECO:0000256" key="6">
    <source>
        <dbReference type="ARBA" id="ARBA00022763"/>
    </source>
</evidence>
<evidence type="ECO:0000256" key="5">
    <source>
        <dbReference type="ARBA" id="ARBA00022741"/>
    </source>
</evidence>
<feature type="domain" description="ABC transporter" evidence="17">
    <location>
        <begin position="442"/>
        <end position="740"/>
    </location>
</feature>
<evidence type="ECO:0000313" key="18">
    <source>
        <dbReference type="EMBL" id="MCK8624257.1"/>
    </source>
</evidence>
<dbReference type="InterPro" id="IPR027417">
    <property type="entry name" value="P-loop_NTPase"/>
</dbReference>
<evidence type="ECO:0000256" key="16">
    <source>
        <dbReference type="ARBA" id="ARBA00042156"/>
    </source>
</evidence>
<dbReference type="Gene3D" id="1.10.8.280">
    <property type="entry name" value="ABC transporter ATPase domain-like"/>
    <property type="match status" value="1"/>
</dbReference>
<comment type="caution">
    <text evidence="18">The sequence shown here is derived from an EMBL/GenBank/DDBJ whole genome shotgun (WGS) entry which is preliminary data.</text>
</comment>
<dbReference type="SUPFAM" id="SSF52540">
    <property type="entry name" value="P-loop containing nucleoside triphosphate hydrolases"/>
    <property type="match status" value="2"/>
</dbReference>
<gene>
    <name evidence="18" type="ORF">LNP07_01795</name>
</gene>
<evidence type="ECO:0000259" key="17">
    <source>
        <dbReference type="PROSITE" id="PS50893"/>
    </source>
</evidence>
<keyword evidence="9" id="KW-0862">Zinc</keyword>
<keyword evidence="19" id="KW-1185">Reference proteome</keyword>
<dbReference type="Proteomes" id="UP001522905">
    <property type="component" value="Unassembled WGS sequence"/>
</dbReference>
<name>A0ABT0I0A7_9LACO</name>
<dbReference type="Gene3D" id="1.20.1580.10">
    <property type="entry name" value="ABC transporter ATPase like domain"/>
    <property type="match status" value="2"/>
</dbReference>
<proteinExistence type="inferred from homology"/>
<keyword evidence="8" id="KW-0863">Zinc-finger</keyword>
<dbReference type="Pfam" id="PF00005">
    <property type="entry name" value="ABC_tran"/>
    <property type="match status" value="1"/>
</dbReference>
<evidence type="ECO:0000256" key="9">
    <source>
        <dbReference type="ARBA" id="ARBA00022833"/>
    </source>
</evidence>
<evidence type="ECO:0000256" key="11">
    <source>
        <dbReference type="ARBA" id="ARBA00022881"/>
    </source>
</evidence>
<keyword evidence="7" id="KW-0228">DNA excision</keyword>
<keyword evidence="6" id="KW-0227">DNA damage</keyword>
<keyword evidence="10" id="KW-0067">ATP-binding</keyword>
<evidence type="ECO:0000256" key="13">
    <source>
        <dbReference type="ARBA" id="ARBA00023204"/>
    </source>
</evidence>
<accession>A0ABT0I0A7</accession>
<organism evidence="18 19">
    <name type="scientific">Apilactobacillus xinyiensis</name>
    <dbReference type="NCBI Taxonomy" id="2841032"/>
    <lineage>
        <taxon>Bacteria</taxon>
        <taxon>Bacillati</taxon>
        <taxon>Bacillota</taxon>
        <taxon>Bacilli</taxon>
        <taxon>Lactobacillales</taxon>
        <taxon>Lactobacillaceae</taxon>
        <taxon>Apilactobacillus</taxon>
    </lineage>
</organism>
<evidence type="ECO:0000256" key="7">
    <source>
        <dbReference type="ARBA" id="ARBA00022769"/>
    </source>
</evidence>
<evidence type="ECO:0000313" key="19">
    <source>
        <dbReference type="Proteomes" id="UP001522905"/>
    </source>
</evidence>
<evidence type="ECO:0000256" key="8">
    <source>
        <dbReference type="ARBA" id="ARBA00022771"/>
    </source>
</evidence>
<evidence type="ECO:0000256" key="1">
    <source>
        <dbReference type="ARBA" id="ARBA00004496"/>
    </source>
</evidence>
<keyword evidence="13" id="KW-0234">DNA repair</keyword>
<keyword evidence="11" id="KW-0267">Excision nuclease</keyword>
<dbReference type="PANTHER" id="PTHR43152">
    <property type="entry name" value="UVRABC SYSTEM PROTEIN A"/>
    <property type="match status" value="1"/>
</dbReference>
<evidence type="ECO:0000256" key="3">
    <source>
        <dbReference type="ARBA" id="ARBA00022723"/>
    </source>
</evidence>
<keyword evidence="12" id="KW-0238">DNA-binding</keyword>
<evidence type="ECO:0000256" key="2">
    <source>
        <dbReference type="ARBA" id="ARBA00022490"/>
    </source>
</evidence>